<dbReference type="EMBL" id="CP001280">
    <property type="protein sequence ID" value="ACK50990.1"/>
    <property type="molecule type" value="Genomic_DNA"/>
</dbReference>
<dbReference type="PROSITE" id="PS51683">
    <property type="entry name" value="SAM_OMT_II"/>
    <property type="match status" value="1"/>
</dbReference>
<dbReference type="PANTHER" id="PTHR43712">
    <property type="entry name" value="PUTATIVE (AFU_ORTHOLOGUE AFUA_4G14580)-RELATED"/>
    <property type="match status" value="1"/>
</dbReference>
<evidence type="ECO:0000313" key="8">
    <source>
        <dbReference type="Proteomes" id="UP000002257"/>
    </source>
</evidence>
<dbReference type="InterPro" id="IPR036388">
    <property type="entry name" value="WH-like_DNA-bd_sf"/>
</dbReference>
<evidence type="ECO:0000256" key="2">
    <source>
        <dbReference type="ARBA" id="ARBA00022679"/>
    </source>
</evidence>
<accession>B8EPY6</accession>
<evidence type="ECO:0000259" key="5">
    <source>
        <dbReference type="Pfam" id="PF00891"/>
    </source>
</evidence>
<proteinExistence type="predicted"/>
<dbReference type="GO" id="GO:0032259">
    <property type="term" value="P:methylation"/>
    <property type="evidence" value="ECO:0007669"/>
    <property type="project" value="UniProtKB-KW"/>
</dbReference>
<dbReference type="GO" id="GO:0008171">
    <property type="term" value="F:O-methyltransferase activity"/>
    <property type="evidence" value="ECO:0007669"/>
    <property type="project" value="InterPro"/>
</dbReference>
<dbReference type="KEGG" id="msl:Msil_2050"/>
<evidence type="ECO:0000256" key="1">
    <source>
        <dbReference type="ARBA" id="ARBA00022603"/>
    </source>
</evidence>
<dbReference type="InterPro" id="IPR016461">
    <property type="entry name" value="COMT-like"/>
</dbReference>
<dbReference type="Pfam" id="PF08100">
    <property type="entry name" value="Dimerisation"/>
    <property type="match status" value="1"/>
</dbReference>
<dbReference type="InterPro" id="IPR012967">
    <property type="entry name" value="COMT_dimerisation"/>
</dbReference>
<dbReference type="Pfam" id="PF00891">
    <property type="entry name" value="Methyltransf_2"/>
    <property type="match status" value="1"/>
</dbReference>
<dbReference type="Gene3D" id="3.40.50.150">
    <property type="entry name" value="Vaccinia Virus protein VP39"/>
    <property type="match status" value="1"/>
</dbReference>
<sequence>MSADEQASSFVDRIFALRDRLLGNPRFHDWMSAFPPTRPIVRDRAGALFDLCSGFVYTQILLASMRVGLLERLAAGPQTASVLAAQLSLSPDATLRLLNAAVALGLASKRSGGRYGLGVTGAALRGNPGVAEMIEHNAMLYADLADPVALLRNQRPAGEIARFWPYARAARPGDLPAEEVGAYSALMSASQSFIAPDIAAAWPFERHRRLLDIGGGEGAFICAIAARVKTNLRFTLFDLPAVSARAKDRLEAAGLGRRVETIGGDFLEGPLPQGADLVTLVRIIHDHEDEATLKLLRNIAAVLPPDGTLLIAEPMSGTPGAARAADAYFSFFFLAMGGGRPRTPAEIARLLRSAGFRRIRRIATRRPLMTSLISASH</sequence>
<dbReference type="Gene3D" id="1.10.10.10">
    <property type="entry name" value="Winged helix-like DNA-binding domain superfamily/Winged helix DNA-binding domain"/>
    <property type="match status" value="1"/>
</dbReference>
<name>B8EPY6_METSB</name>
<dbReference type="eggNOG" id="COG2226">
    <property type="taxonomic scope" value="Bacteria"/>
</dbReference>
<dbReference type="GO" id="GO:0046983">
    <property type="term" value="F:protein dimerization activity"/>
    <property type="evidence" value="ECO:0007669"/>
    <property type="project" value="InterPro"/>
</dbReference>
<dbReference type="RefSeq" id="WP_012591060.1">
    <property type="nucleotide sequence ID" value="NC_011666.1"/>
</dbReference>
<protein>
    <submittedName>
        <fullName evidence="7">O-methyltransferase family 2</fullName>
    </submittedName>
</protein>
<feature type="domain" description="O-methyltransferase C-terminal" evidence="5">
    <location>
        <begin position="141"/>
        <end position="357"/>
    </location>
</feature>
<evidence type="ECO:0000256" key="3">
    <source>
        <dbReference type="ARBA" id="ARBA00022691"/>
    </source>
</evidence>
<evidence type="ECO:0000256" key="4">
    <source>
        <dbReference type="PIRSR" id="PIRSR005739-1"/>
    </source>
</evidence>
<dbReference type="AlphaFoldDB" id="B8EPY6"/>
<gene>
    <name evidence="7" type="ordered locus">Msil_2050</name>
</gene>
<dbReference type="PANTHER" id="PTHR43712:SF2">
    <property type="entry name" value="O-METHYLTRANSFERASE CICE"/>
    <property type="match status" value="1"/>
</dbReference>
<dbReference type="InterPro" id="IPR001077">
    <property type="entry name" value="COMT_C"/>
</dbReference>
<feature type="active site" description="Proton acceptor" evidence="4">
    <location>
        <position position="285"/>
    </location>
</feature>
<dbReference type="SUPFAM" id="SSF53335">
    <property type="entry name" value="S-adenosyl-L-methionine-dependent methyltransferases"/>
    <property type="match status" value="1"/>
</dbReference>
<organism evidence="7 8">
    <name type="scientific">Methylocella silvestris (strain DSM 15510 / CIP 108128 / LMG 27833 / NCIMB 13906 / BL2)</name>
    <dbReference type="NCBI Taxonomy" id="395965"/>
    <lineage>
        <taxon>Bacteria</taxon>
        <taxon>Pseudomonadati</taxon>
        <taxon>Pseudomonadota</taxon>
        <taxon>Alphaproteobacteria</taxon>
        <taxon>Hyphomicrobiales</taxon>
        <taxon>Beijerinckiaceae</taxon>
        <taxon>Methylocella</taxon>
    </lineage>
</organism>
<feature type="domain" description="O-methyltransferase dimerisation" evidence="6">
    <location>
        <begin position="50"/>
        <end position="117"/>
    </location>
</feature>
<evidence type="ECO:0000313" key="7">
    <source>
        <dbReference type="EMBL" id="ACK50990.1"/>
    </source>
</evidence>
<dbReference type="STRING" id="395965.Msil_2050"/>
<evidence type="ECO:0000259" key="6">
    <source>
        <dbReference type="Pfam" id="PF08100"/>
    </source>
</evidence>
<keyword evidence="1 7" id="KW-0489">Methyltransferase</keyword>
<reference evidence="7 8" key="1">
    <citation type="journal article" date="2010" name="J. Bacteriol.">
        <title>Complete genome sequence of the aerobic facultative methanotroph Methylocella silvestris BL2.</title>
        <authorList>
            <person name="Chen Y."/>
            <person name="Crombie A."/>
            <person name="Rahman M.T."/>
            <person name="Dedysh S.N."/>
            <person name="Liesack W."/>
            <person name="Stott M.B."/>
            <person name="Alam M."/>
            <person name="Theisen A.R."/>
            <person name="Murrell J.C."/>
            <person name="Dunfield P.F."/>
        </authorList>
    </citation>
    <scope>NUCLEOTIDE SEQUENCE [LARGE SCALE GENOMIC DNA]</scope>
    <source>
        <strain evidence="8">DSM 15510 / CIP 108128 / LMG 27833 / NCIMB 13906 / BL2</strain>
    </source>
</reference>
<dbReference type="CDD" id="cd02440">
    <property type="entry name" value="AdoMet_MTases"/>
    <property type="match status" value="1"/>
</dbReference>
<keyword evidence="8" id="KW-1185">Reference proteome</keyword>
<keyword evidence="3" id="KW-0949">S-adenosyl-L-methionine</keyword>
<dbReference type="HOGENOM" id="CLU_005533_12_0_5"/>
<keyword evidence="2 7" id="KW-0808">Transferase</keyword>
<dbReference type="SUPFAM" id="SSF46785">
    <property type="entry name" value="Winged helix' DNA-binding domain"/>
    <property type="match status" value="1"/>
</dbReference>
<dbReference type="InterPro" id="IPR029063">
    <property type="entry name" value="SAM-dependent_MTases_sf"/>
</dbReference>
<dbReference type="Proteomes" id="UP000002257">
    <property type="component" value="Chromosome"/>
</dbReference>
<dbReference type="InterPro" id="IPR036390">
    <property type="entry name" value="WH_DNA-bd_sf"/>
</dbReference>